<keyword evidence="1" id="KW-0808">Transferase</keyword>
<dbReference type="Proteomes" id="UP000188637">
    <property type="component" value="Unassembled WGS sequence"/>
</dbReference>
<dbReference type="EMBL" id="LJHD01000031">
    <property type="protein sequence ID" value="ONI46212.1"/>
    <property type="molecule type" value="Genomic_DNA"/>
</dbReference>
<keyword evidence="1" id="KW-0489">Methyltransferase</keyword>
<protein>
    <submittedName>
        <fullName evidence="1">Methyltransferase</fullName>
    </submittedName>
</protein>
<sequence length="246" mass="29250">MEDTPYDNWENFILSKLKENNIEPKIICDLGCGIGSMCERFAKNNIEVIGIDNSFEMLMQARERALEKELDILYLQQDMISFELYGTVDLIYSSCDSLNYILEEDDLLKVFRLVNNYLEAGGLFIFDMNTPYKYKEILGEQVFAEQTDTEAYIWENFYDEEAATNEFYVSFFIQDRDKRYTRTEEFHYQRAYTINQIRRLLEVAGLEIINVYDNYTSEYYNDTTTRATFVAKEKPSPNKKYTRRDK</sequence>
<reference evidence="1" key="1">
    <citation type="submission" date="2016-08" db="EMBL/GenBank/DDBJ databases">
        <authorList>
            <person name="Ngugi D.K."/>
            <person name="Miyake S."/>
            <person name="Stingl U."/>
        </authorList>
    </citation>
    <scope>NUCLEOTIDE SEQUENCE</scope>
    <source>
        <strain evidence="1">SCG-D08WGA-EpuloA1</strain>
    </source>
</reference>
<keyword evidence="2" id="KW-1185">Reference proteome</keyword>
<proteinExistence type="predicted"/>
<organism evidence="1 2">
    <name type="scientific">Candidatus Epulonipiscium fishelsonii</name>
    <dbReference type="NCBI Taxonomy" id="77094"/>
    <lineage>
        <taxon>Bacteria</taxon>
        <taxon>Bacillati</taxon>
        <taxon>Bacillota</taxon>
        <taxon>Clostridia</taxon>
        <taxon>Lachnospirales</taxon>
        <taxon>Lachnospiraceae</taxon>
        <taxon>Candidatus Epulonipiscium</taxon>
    </lineage>
</organism>
<comment type="caution">
    <text evidence="1">The sequence shown here is derived from an EMBL/GenBank/DDBJ whole genome shotgun (WGS) entry which is preliminary data.</text>
</comment>
<gene>
    <name evidence="1" type="ORF">AN640_03740</name>
</gene>
<accession>A0ACC8XIX6</accession>
<evidence type="ECO:0000313" key="1">
    <source>
        <dbReference type="EMBL" id="ONI46212.1"/>
    </source>
</evidence>
<evidence type="ECO:0000313" key="2">
    <source>
        <dbReference type="Proteomes" id="UP000188637"/>
    </source>
</evidence>
<name>A0ACC8XIX6_9FIRM</name>